<gene>
    <name evidence="1" type="ORF">AO440_001380</name>
</gene>
<dbReference type="EMBL" id="LLZZ01000140">
    <property type="protein sequence ID" value="KTB00277.1"/>
    <property type="molecule type" value="Genomic_DNA"/>
</dbReference>
<evidence type="ECO:0000313" key="2">
    <source>
        <dbReference type="Proteomes" id="UP000054886"/>
    </source>
</evidence>
<proteinExistence type="predicted"/>
<dbReference type="VEuPathDB" id="FungiDB:GWK60_F06281"/>
<comment type="caution">
    <text evidence="1">The sequence shown here is derived from an EMBL/GenBank/DDBJ whole genome shotgun (WGS) entry which is preliminary data.</text>
</comment>
<accession>A0A0W0CZK1</accession>
<dbReference type="VEuPathDB" id="FungiDB:CAGL0F06699g"/>
<protein>
    <submittedName>
        <fullName evidence="1">Uncharacterized protein</fullName>
    </submittedName>
</protein>
<evidence type="ECO:0000313" key="1">
    <source>
        <dbReference type="EMBL" id="KTB00277.1"/>
    </source>
</evidence>
<dbReference type="Proteomes" id="UP000054886">
    <property type="component" value="Unassembled WGS sequence"/>
</dbReference>
<dbReference type="VEuPathDB" id="FungiDB:B1J91_F06699g"/>
<organism evidence="1 2">
    <name type="scientific">Candida glabrata</name>
    <name type="common">Yeast</name>
    <name type="synonym">Torulopsis glabrata</name>
    <dbReference type="NCBI Taxonomy" id="5478"/>
    <lineage>
        <taxon>Eukaryota</taxon>
        <taxon>Fungi</taxon>
        <taxon>Dikarya</taxon>
        <taxon>Ascomycota</taxon>
        <taxon>Saccharomycotina</taxon>
        <taxon>Saccharomycetes</taxon>
        <taxon>Saccharomycetales</taxon>
        <taxon>Saccharomycetaceae</taxon>
        <taxon>Nakaseomyces</taxon>
    </lineage>
</organism>
<name>A0A0W0CZK1_CANGB</name>
<reference evidence="1 2" key="1">
    <citation type="submission" date="2015-10" db="EMBL/GenBank/DDBJ databases">
        <title>Draft genomes sequences of Candida glabrata isolates 1A, 1B, 2A, 2B, 3A and 3B.</title>
        <authorList>
            <person name="Haavelsrud O.E."/>
            <person name="Gaustad P."/>
        </authorList>
    </citation>
    <scope>NUCLEOTIDE SEQUENCE [LARGE SCALE GENOMIC DNA]</scope>
    <source>
        <strain evidence="1">910700640</strain>
    </source>
</reference>
<sequence>MGRINHKPLINGKRHEFKRKLNDKVEDFVRKSQKTITTRMNKVEKKINDVGESENSLLSSVSLTLKTISKSSPIRNGPNPLSYCMSCPTKCREHRQPFKTPYRAHQEPKVQYVRSTTQRSRFTAKKFTKSYRSDPLPRLKLRPYNHPWDSPLSKRDKSIQLNPYCSERARPITFDIKPPKFTRMPYGKATKFL</sequence>
<dbReference type="AlphaFoldDB" id="A0A0W0CZK1"/>
<dbReference type="VEuPathDB" id="FungiDB:GVI51_F06303"/>